<name>A0AAR2K384_PYGNA</name>
<dbReference type="GO" id="GO:0030246">
    <property type="term" value="F:carbohydrate binding"/>
    <property type="evidence" value="ECO:0007669"/>
    <property type="project" value="UniProtKB-KW"/>
</dbReference>
<dbReference type="Proteomes" id="UP001501920">
    <property type="component" value="Chromosome 22"/>
</dbReference>
<dbReference type="InterPro" id="IPR033989">
    <property type="entry name" value="CD209-like_CTLD"/>
</dbReference>
<dbReference type="Pfam" id="PF00059">
    <property type="entry name" value="Lectin_C"/>
    <property type="match status" value="1"/>
</dbReference>
<dbReference type="InterPro" id="IPR016187">
    <property type="entry name" value="CTDL_fold"/>
</dbReference>
<evidence type="ECO:0000313" key="4">
    <source>
        <dbReference type="Ensembl" id="ENSPNAP00000056914.1"/>
    </source>
</evidence>
<dbReference type="CDD" id="cd03590">
    <property type="entry name" value="CLECT_DC-SIGN_like"/>
    <property type="match status" value="1"/>
</dbReference>
<dbReference type="Ensembl" id="ENSPNAT00000052138.1">
    <property type="protein sequence ID" value="ENSPNAP00000056914.1"/>
    <property type="gene ID" value="ENSPNAG00000031501.1"/>
</dbReference>
<reference evidence="4" key="3">
    <citation type="submission" date="2025-09" db="UniProtKB">
        <authorList>
            <consortium name="Ensembl"/>
        </authorList>
    </citation>
    <scope>IDENTIFICATION</scope>
</reference>
<keyword evidence="5" id="KW-1185">Reference proteome</keyword>
<dbReference type="InterPro" id="IPR050111">
    <property type="entry name" value="C-type_lectin/snaclec_domain"/>
</dbReference>
<dbReference type="AlphaFoldDB" id="A0AAR2K384"/>
<dbReference type="InterPro" id="IPR001304">
    <property type="entry name" value="C-type_lectin-like"/>
</dbReference>
<dbReference type="Gene3D" id="1.20.5.400">
    <property type="match status" value="1"/>
</dbReference>
<sequence length="294" mass="33650">MWNSAHTDFGVLFRTDLHTKSRITEDPRMETNVYEDPASRVGSDDDCTGYANIKLDQIGTQMAKTNQERQSSGFVRTGSRLTAVCLGLLCVVLLAAITVLCVKFNNLTIEDQLQTRYTNLTVERDQLQTSYTSLTIERDHLQTIYTNLTIERDQIQKERDGIQELLLKLGWIYFSSSLYYISTEKKSWSESRQDCRKKGADLLIINSREEQEFISSFGRTEAWIGLTDSHTEGVWKWVDSSALTTEFWWTGEPNDHGGNEDCAVTGYKYTESERVSTWADYPCNHLAVGICEKR</sequence>
<organism evidence="4 5">
    <name type="scientific">Pygocentrus nattereri</name>
    <name type="common">Red-bellied piranha</name>
    <dbReference type="NCBI Taxonomy" id="42514"/>
    <lineage>
        <taxon>Eukaryota</taxon>
        <taxon>Metazoa</taxon>
        <taxon>Chordata</taxon>
        <taxon>Craniata</taxon>
        <taxon>Vertebrata</taxon>
        <taxon>Euteleostomi</taxon>
        <taxon>Actinopterygii</taxon>
        <taxon>Neopterygii</taxon>
        <taxon>Teleostei</taxon>
        <taxon>Ostariophysi</taxon>
        <taxon>Characiformes</taxon>
        <taxon>Characoidei</taxon>
        <taxon>Pygocentrus</taxon>
    </lineage>
</organism>
<reference evidence="4 5" key="1">
    <citation type="submission" date="2020-10" db="EMBL/GenBank/DDBJ databases">
        <title>Pygocentrus nattereri (red-bellied piranha) genome, fPygNat1, primary haplotype.</title>
        <authorList>
            <person name="Myers G."/>
            <person name="Meyer A."/>
            <person name="Karagic N."/>
            <person name="Pippel M."/>
            <person name="Winkler S."/>
            <person name="Tracey A."/>
            <person name="Wood J."/>
            <person name="Formenti G."/>
            <person name="Howe K."/>
            <person name="Fedrigo O."/>
            <person name="Jarvis E.D."/>
        </authorList>
    </citation>
    <scope>NUCLEOTIDE SEQUENCE [LARGE SCALE GENOMIC DNA]</scope>
</reference>
<evidence type="ECO:0000256" key="1">
    <source>
        <dbReference type="ARBA" id="ARBA00022734"/>
    </source>
</evidence>
<evidence type="ECO:0000256" key="2">
    <source>
        <dbReference type="SAM" id="Phobius"/>
    </source>
</evidence>
<dbReference type="SMART" id="SM00034">
    <property type="entry name" value="CLECT"/>
    <property type="match status" value="1"/>
</dbReference>
<dbReference type="SUPFAM" id="SSF56436">
    <property type="entry name" value="C-type lectin-like"/>
    <property type="match status" value="1"/>
</dbReference>
<evidence type="ECO:0000313" key="5">
    <source>
        <dbReference type="Proteomes" id="UP001501920"/>
    </source>
</evidence>
<evidence type="ECO:0000259" key="3">
    <source>
        <dbReference type="PROSITE" id="PS50041"/>
    </source>
</evidence>
<protein>
    <recommendedName>
        <fullName evidence="3">C-type lectin domain-containing protein</fullName>
    </recommendedName>
</protein>
<keyword evidence="2" id="KW-0472">Membrane</keyword>
<dbReference type="GeneTree" id="ENSGT01020000230338"/>
<dbReference type="InterPro" id="IPR016186">
    <property type="entry name" value="C-type_lectin-like/link_sf"/>
</dbReference>
<feature type="transmembrane region" description="Helical" evidence="2">
    <location>
        <begin position="81"/>
        <end position="102"/>
    </location>
</feature>
<dbReference type="PANTHER" id="PTHR22803">
    <property type="entry name" value="MANNOSE, PHOSPHOLIPASE, LECTIN RECEPTOR RELATED"/>
    <property type="match status" value="1"/>
</dbReference>
<accession>A0AAR2K384</accession>
<reference evidence="4" key="2">
    <citation type="submission" date="2025-08" db="UniProtKB">
        <authorList>
            <consortium name="Ensembl"/>
        </authorList>
    </citation>
    <scope>IDENTIFICATION</scope>
</reference>
<keyword evidence="1" id="KW-0430">Lectin</keyword>
<proteinExistence type="predicted"/>
<keyword evidence="2" id="KW-0812">Transmembrane</keyword>
<keyword evidence="2" id="KW-1133">Transmembrane helix</keyword>
<feature type="domain" description="C-type lectin" evidence="3">
    <location>
        <begin position="174"/>
        <end position="292"/>
    </location>
</feature>
<dbReference type="PROSITE" id="PS50041">
    <property type="entry name" value="C_TYPE_LECTIN_2"/>
    <property type="match status" value="1"/>
</dbReference>
<dbReference type="Gene3D" id="3.10.100.10">
    <property type="entry name" value="Mannose-Binding Protein A, subunit A"/>
    <property type="match status" value="1"/>
</dbReference>